<evidence type="ECO:0000256" key="1">
    <source>
        <dbReference type="SAM" id="MobiDB-lite"/>
    </source>
</evidence>
<protein>
    <submittedName>
        <fullName evidence="3">Uncharacterized protein LOC101891552</fullName>
    </submittedName>
</protein>
<name>A0A9J7DIY3_MUSDO</name>
<evidence type="ECO:0000313" key="3">
    <source>
        <dbReference type="RefSeq" id="XP_019894810.1"/>
    </source>
</evidence>
<dbReference type="OrthoDB" id="7902850at2759"/>
<dbReference type="KEGG" id="mde:101891552"/>
<feature type="region of interest" description="Disordered" evidence="1">
    <location>
        <begin position="24"/>
        <end position="53"/>
    </location>
</feature>
<gene>
    <name evidence="3" type="primary">LOC101891552</name>
</gene>
<proteinExistence type="predicted"/>
<keyword evidence="2" id="KW-1185">Reference proteome</keyword>
<organism evidence="2 3">
    <name type="scientific">Musca domestica</name>
    <name type="common">House fly</name>
    <dbReference type="NCBI Taxonomy" id="7370"/>
    <lineage>
        <taxon>Eukaryota</taxon>
        <taxon>Metazoa</taxon>
        <taxon>Ecdysozoa</taxon>
        <taxon>Arthropoda</taxon>
        <taxon>Hexapoda</taxon>
        <taxon>Insecta</taxon>
        <taxon>Pterygota</taxon>
        <taxon>Neoptera</taxon>
        <taxon>Endopterygota</taxon>
        <taxon>Diptera</taxon>
        <taxon>Brachycera</taxon>
        <taxon>Muscomorpha</taxon>
        <taxon>Muscoidea</taxon>
        <taxon>Muscidae</taxon>
        <taxon>Musca</taxon>
    </lineage>
</organism>
<accession>A0A9J7DIY3</accession>
<reference evidence="3" key="1">
    <citation type="submission" date="2025-08" db="UniProtKB">
        <authorList>
            <consortium name="RefSeq"/>
        </authorList>
    </citation>
    <scope>IDENTIFICATION</scope>
    <source>
        <strain evidence="3">Aabys</strain>
        <tissue evidence="3">Whole body</tissue>
    </source>
</reference>
<feature type="compositionally biased region" description="Polar residues" evidence="1">
    <location>
        <begin position="34"/>
        <end position="53"/>
    </location>
</feature>
<dbReference type="RefSeq" id="XP_019894810.1">
    <property type="nucleotide sequence ID" value="XM_020039251.2"/>
</dbReference>
<dbReference type="Proteomes" id="UP001652621">
    <property type="component" value="Unplaced"/>
</dbReference>
<dbReference type="GeneID" id="101891552"/>
<dbReference type="AlphaFoldDB" id="A0A9J7DIY3"/>
<sequence>MGNKESVDAAAKLNAEAWAHERSSRYHNYRHNQRSQSLNRGQTLSQADVSGMW</sequence>
<dbReference type="VEuPathDB" id="VectorBase:MDOMA2_001978"/>
<evidence type="ECO:0000313" key="2">
    <source>
        <dbReference type="Proteomes" id="UP001652621"/>
    </source>
</evidence>